<dbReference type="AlphaFoldDB" id="A0AA88X2T3"/>
<dbReference type="Pfam" id="PF21948">
    <property type="entry name" value="LplA-B_cat"/>
    <property type="match status" value="1"/>
</dbReference>
<proteinExistence type="inferred from homology"/>
<dbReference type="PANTHER" id="PTHR10993">
    <property type="entry name" value="OCTANOYLTRANSFERASE"/>
    <property type="match status" value="1"/>
</dbReference>
<comment type="similarity">
    <text evidence="2">Belongs to the LipB family.</text>
</comment>
<comment type="pathway">
    <text evidence="1">Protein modification; protein lipoylation via endogenous pathway; protein N(6)-(lipoyl)lysine from octanoyl-[acyl-carrier-protein]: step 1/2.</text>
</comment>
<evidence type="ECO:0000313" key="8">
    <source>
        <dbReference type="Proteomes" id="UP001188597"/>
    </source>
</evidence>
<evidence type="ECO:0000256" key="1">
    <source>
        <dbReference type="ARBA" id="ARBA00004821"/>
    </source>
</evidence>
<evidence type="ECO:0000256" key="4">
    <source>
        <dbReference type="ARBA" id="ARBA00022679"/>
    </source>
</evidence>
<dbReference type="GO" id="GO:0033819">
    <property type="term" value="F:lipoyl(octanoyl) transferase activity"/>
    <property type="evidence" value="ECO:0007669"/>
    <property type="project" value="UniProtKB-EC"/>
</dbReference>
<dbReference type="GO" id="GO:0009249">
    <property type="term" value="P:protein lipoylation"/>
    <property type="evidence" value="ECO:0007669"/>
    <property type="project" value="InterPro"/>
</dbReference>
<comment type="caution">
    <text evidence="7">The sequence shown here is derived from an EMBL/GenBank/DDBJ whole genome shotgun (WGS) entry which is preliminary data.</text>
</comment>
<organism evidence="7 8">
    <name type="scientific">Escallonia herrerae</name>
    <dbReference type="NCBI Taxonomy" id="1293975"/>
    <lineage>
        <taxon>Eukaryota</taxon>
        <taxon>Viridiplantae</taxon>
        <taxon>Streptophyta</taxon>
        <taxon>Embryophyta</taxon>
        <taxon>Tracheophyta</taxon>
        <taxon>Spermatophyta</taxon>
        <taxon>Magnoliopsida</taxon>
        <taxon>eudicotyledons</taxon>
        <taxon>Gunneridae</taxon>
        <taxon>Pentapetalae</taxon>
        <taxon>asterids</taxon>
        <taxon>campanulids</taxon>
        <taxon>Escalloniales</taxon>
        <taxon>Escalloniaceae</taxon>
        <taxon>Escallonia</taxon>
    </lineage>
</organism>
<feature type="domain" description="BPL/LPL catalytic" evidence="6">
    <location>
        <begin position="1"/>
        <end position="178"/>
    </location>
</feature>
<dbReference type="InterPro" id="IPR045864">
    <property type="entry name" value="aa-tRNA-synth_II/BPL/LPL"/>
</dbReference>
<dbReference type="EC" id="2.3.1.181" evidence="3"/>
<dbReference type="SUPFAM" id="SSF55681">
    <property type="entry name" value="Class II aaRS and biotin synthetases"/>
    <property type="match status" value="1"/>
</dbReference>
<keyword evidence="5" id="KW-0012">Acyltransferase</keyword>
<evidence type="ECO:0000256" key="5">
    <source>
        <dbReference type="ARBA" id="ARBA00023315"/>
    </source>
</evidence>
<protein>
    <recommendedName>
        <fullName evidence="3">lipoyl(octanoyl) transferase</fullName>
        <ecNumber evidence="3">2.3.1.181</ecNumber>
    </recommendedName>
</protein>
<gene>
    <name evidence="7" type="ORF">RJ639_029623</name>
</gene>
<dbReference type="CDD" id="cd16444">
    <property type="entry name" value="LipB"/>
    <property type="match status" value="1"/>
</dbReference>
<sequence>MAQTLSLIILQHHPVYTLGTASSETNLNFDINNAPYVMYPIVNLRHQKMDLHWYLRALEEVVIRVLSTTFSIKACRLEGLTGVWVGDKKLAAMGIRVSHWITYHGLALNVTTDLTPFQGIVPCGIRDRQVGSIKGVLRDLLSCDDHGKAKMHLSDEQLIDITHESLVTEFCKVFQVELCHRPVPMMKPEGAFNLSNRSLGISSEIALAVESTSFGRVDWLNHRLAKTRIKHDLGRGQAQEQEM</sequence>
<dbReference type="Gene3D" id="3.30.930.10">
    <property type="entry name" value="Bira Bifunctional Protein, Domain 2"/>
    <property type="match status" value="1"/>
</dbReference>
<reference evidence="7" key="1">
    <citation type="submission" date="2022-12" db="EMBL/GenBank/DDBJ databases">
        <title>Draft genome assemblies for two species of Escallonia (Escalloniales).</title>
        <authorList>
            <person name="Chanderbali A."/>
            <person name="Dervinis C."/>
            <person name="Anghel I."/>
            <person name="Soltis D."/>
            <person name="Soltis P."/>
            <person name="Zapata F."/>
        </authorList>
    </citation>
    <scope>NUCLEOTIDE SEQUENCE</scope>
    <source>
        <strain evidence="7">UCBG64.0493</strain>
        <tissue evidence="7">Leaf</tissue>
    </source>
</reference>
<keyword evidence="4" id="KW-0808">Transferase</keyword>
<dbReference type="EMBL" id="JAVXUP010000104">
    <property type="protein sequence ID" value="KAK3038169.1"/>
    <property type="molecule type" value="Genomic_DNA"/>
</dbReference>
<dbReference type="Proteomes" id="UP001188597">
    <property type="component" value="Unassembled WGS sequence"/>
</dbReference>
<dbReference type="NCBIfam" id="TIGR00214">
    <property type="entry name" value="lipB"/>
    <property type="match status" value="1"/>
</dbReference>
<keyword evidence="8" id="KW-1185">Reference proteome</keyword>
<evidence type="ECO:0000313" key="7">
    <source>
        <dbReference type="EMBL" id="KAK3038169.1"/>
    </source>
</evidence>
<dbReference type="PANTHER" id="PTHR10993:SF7">
    <property type="entry name" value="LIPOYLTRANSFERASE 2, MITOCHONDRIAL-RELATED"/>
    <property type="match status" value="1"/>
</dbReference>
<name>A0AA88X2T3_9ASTE</name>
<evidence type="ECO:0000256" key="2">
    <source>
        <dbReference type="ARBA" id="ARBA00007907"/>
    </source>
</evidence>
<dbReference type="InterPro" id="IPR004143">
    <property type="entry name" value="BPL_LPL_catalytic"/>
</dbReference>
<accession>A0AA88X2T3</accession>
<evidence type="ECO:0000259" key="6">
    <source>
        <dbReference type="PROSITE" id="PS51733"/>
    </source>
</evidence>
<dbReference type="PROSITE" id="PS51733">
    <property type="entry name" value="BPL_LPL_CATALYTIC"/>
    <property type="match status" value="1"/>
</dbReference>
<evidence type="ECO:0000256" key="3">
    <source>
        <dbReference type="ARBA" id="ARBA00012334"/>
    </source>
</evidence>
<dbReference type="InterPro" id="IPR000544">
    <property type="entry name" value="Octanoyltransferase"/>
</dbReference>